<evidence type="ECO:0000256" key="2">
    <source>
        <dbReference type="ARBA" id="ARBA00022737"/>
    </source>
</evidence>
<evidence type="ECO:0000256" key="3">
    <source>
        <dbReference type="PROSITE-ProRule" id="PRU00221"/>
    </source>
</evidence>
<feature type="repeat" description="WD" evidence="3">
    <location>
        <begin position="166"/>
        <end position="208"/>
    </location>
</feature>
<comment type="caution">
    <text evidence="5">The sequence shown here is derived from an EMBL/GenBank/DDBJ whole genome shotgun (WGS) entry which is preliminary data.</text>
</comment>
<proteinExistence type="predicted"/>
<dbReference type="KEGG" id="tasa:A1Q1_02030"/>
<dbReference type="HOGENOM" id="CLU_014033_1_2_1"/>
<dbReference type="InterPro" id="IPR001680">
    <property type="entry name" value="WD40_rpt"/>
</dbReference>
<dbReference type="InterPro" id="IPR036322">
    <property type="entry name" value="WD40_repeat_dom_sf"/>
</dbReference>
<dbReference type="InterPro" id="IPR051858">
    <property type="entry name" value="WD_repeat_GAD-1"/>
</dbReference>
<name>J4UCW2_TRIAS</name>
<evidence type="ECO:0000256" key="1">
    <source>
        <dbReference type="ARBA" id="ARBA00022574"/>
    </source>
</evidence>
<dbReference type="InterPro" id="IPR015943">
    <property type="entry name" value="WD40/YVTN_repeat-like_dom_sf"/>
</dbReference>
<organism evidence="5 6">
    <name type="scientific">Trichosporon asahii var. asahii (strain ATCC 90039 / CBS 2479 / JCM 2466 / KCTC 7840 / NBRC 103889/ NCYC 2677 / UAMH 7654)</name>
    <name type="common">Yeast</name>
    <dbReference type="NCBI Taxonomy" id="1186058"/>
    <lineage>
        <taxon>Eukaryota</taxon>
        <taxon>Fungi</taxon>
        <taxon>Dikarya</taxon>
        <taxon>Basidiomycota</taxon>
        <taxon>Agaricomycotina</taxon>
        <taxon>Tremellomycetes</taxon>
        <taxon>Trichosporonales</taxon>
        <taxon>Trichosporonaceae</taxon>
        <taxon>Trichosporon</taxon>
    </lineage>
</organism>
<dbReference type="Proteomes" id="UP000002748">
    <property type="component" value="Unassembled WGS sequence"/>
</dbReference>
<dbReference type="EMBL" id="ALBS01000186">
    <property type="protein sequence ID" value="EJT48885.1"/>
    <property type="molecule type" value="Genomic_DNA"/>
</dbReference>
<dbReference type="PANTHER" id="PTHR16017:SF0">
    <property type="entry name" value="WD REPEAT-CONTAINING PROTEIN 70"/>
    <property type="match status" value="1"/>
</dbReference>
<evidence type="ECO:0000313" key="5">
    <source>
        <dbReference type="EMBL" id="EJT48885.1"/>
    </source>
</evidence>
<dbReference type="GO" id="GO:0035861">
    <property type="term" value="C:site of double-strand break"/>
    <property type="evidence" value="ECO:0007669"/>
    <property type="project" value="TreeGrafter"/>
</dbReference>
<dbReference type="PROSITE" id="PS50294">
    <property type="entry name" value="WD_REPEATS_REGION"/>
    <property type="match status" value="1"/>
</dbReference>
<dbReference type="RefSeq" id="XP_014180513.1">
    <property type="nucleotide sequence ID" value="XM_014325038.1"/>
</dbReference>
<reference evidence="5 6" key="1">
    <citation type="journal article" date="2012" name="Eukaryot. Cell">
        <title>Draft genome sequence of CBS 2479, the standard type strain of Trichosporon asahii.</title>
        <authorList>
            <person name="Yang R.Y."/>
            <person name="Li H.T."/>
            <person name="Zhu H."/>
            <person name="Zhou G.P."/>
            <person name="Wang M."/>
            <person name="Wang L."/>
        </authorList>
    </citation>
    <scope>NUCLEOTIDE SEQUENCE [LARGE SCALE GENOMIC DNA]</scope>
    <source>
        <strain evidence="6">ATCC 90039 / CBS 2479 / JCM 2466 / KCTC 7840 / NCYC 2677 / UAMH 7654</strain>
    </source>
</reference>
<evidence type="ECO:0000256" key="4">
    <source>
        <dbReference type="SAM" id="MobiDB-lite"/>
    </source>
</evidence>
<feature type="compositionally biased region" description="Basic and acidic residues" evidence="4">
    <location>
        <begin position="33"/>
        <end position="47"/>
    </location>
</feature>
<protein>
    <submittedName>
        <fullName evidence="5">Transcription factor</fullName>
    </submittedName>
</protein>
<dbReference type="GeneID" id="25985544"/>
<keyword evidence="2" id="KW-0677">Repeat</keyword>
<dbReference type="PROSITE" id="PS50082">
    <property type="entry name" value="WD_REPEATS_2"/>
    <property type="match status" value="1"/>
</dbReference>
<dbReference type="SUPFAM" id="SSF50978">
    <property type="entry name" value="WD40 repeat-like"/>
    <property type="match status" value="1"/>
</dbReference>
<dbReference type="GO" id="GO:0005634">
    <property type="term" value="C:nucleus"/>
    <property type="evidence" value="ECO:0007669"/>
    <property type="project" value="TreeGrafter"/>
</dbReference>
<gene>
    <name evidence="5" type="ORF">A1Q1_02030</name>
</gene>
<feature type="region of interest" description="Disordered" evidence="4">
    <location>
        <begin position="1"/>
        <end position="83"/>
    </location>
</feature>
<dbReference type="VEuPathDB" id="FungiDB:A1Q1_02030"/>
<feature type="compositionally biased region" description="Acidic residues" evidence="4">
    <location>
        <begin position="66"/>
        <end position="79"/>
    </location>
</feature>
<dbReference type="PANTHER" id="PTHR16017">
    <property type="entry name" value="GASTRULATION DEFECTIVE PROTEIN 1-RELATED"/>
    <property type="match status" value="1"/>
</dbReference>
<keyword evidence="1 3" id="KW-0853">WD repeat</keyword>
<dbReference type="Gene3D" id="2.130.10.10">
    <property type="entry name" value="YVTN repeat-like/Quinoprotein amine dehydrogenase"/>
    <property type="match status" value="2"/>
</dbReference>
<dbReference type="SMART" id="SM00320">
    <property type="entry name" value="WD40"/>
    <property type="match status" value="4"/>
</dbReference>
<accession>J4UCW2</accession>
<sequence>MEDFGLPMSFGKKAKGPSAKARTKTVQANVAQTKREPVVPKEEAPKEESDEEIGPIPPSTKRKADDDSDSDAELEEEEDRTPVTHEIVLKDHTKLWDFGGMDARLRPFKSFEPNGSYFVRDLSYSPDGKHLLAISGTFYPKVFSRDGDDQKEFMKGDVYIRDMKTTKGHTAEINAGQWHPHDRDLFLTASNDSTLRIWDVNDRSKQKQVIVVRSKERGNKTHVTSCCLDGTIHVWKTASNLARPDRSSETAHEKGQEITGVAFSPDGKKLVSRSMDETVKCKLKRRYGELTPVWDPRSPRKPLAVATGIACRYSETNVSFSPDGKYVLVGTAIDPRDETAVGEVLFLSSEDLKVVRRVPIAKASVIKVLWHSRINQLFCTLSNGQVYVLYSPQASIHGALLPLAKMPRSGPRDLSFTTADLTPVVFTPDAHGGIQNAYGQSLHQQQKAAKRFKPTEPVSGVGRGGRVGASATAGFVQDVFKRRLEPTEDALLKYASEEEKKKLQAAREKQEQN</sequence>
<evidence type="ECO:0000313" key="6">
    <source>
        <dbReference type="Proteomes" id="UP000002748"/>
    </source>
</evidence>
<dbReference type="OrthoDB" id="10264376at2759"/>
<dbReference type="Pfam" id="PF00400">
    <property type="entry name" value="WD40"/>
    <property type="match status" value="2"/>
</dbReference>
<dbReference type="AlphaFoldDB" id="J4UCW2"/>